<keyword evidence="3" id="KW-1185">Reference proteome</keyword>
<dbReference type="PANTHER" id="PTHR42923">
    <property type="entry name" value="PROTOPORPHYRINOGEN OXIDASE"/>
    <property type="match status" value="1"/>
</dbReference>
<dbReference type="InterPro" id="IPR002937">
    <property type="entry name" value="Amino_oxidase"/>
</dbReference>
<gene>
    <name evidence="2" type="ORF">SDENCHOL_11167</name>
</gene>
<dbReference type="InterPro" id="IPR050464">
    <property type="entry name" value="Zeta_carotene_desat/Oxidored"/>
</dbReference>
<dbReference type="Pfam" id="PF01593">
    <property type="entry name" value="Amino_oxidase"/>
    <property type="match status" value="2"/>
</dbReference>
<name>A0A7Z7MVB9_9PROT</name>
<dbReference type="Proteomes" id="UP000242886">
    <property type="component" value="Chromosome SDENCHOL"/>
</dbReference>
<dbReference type="AlphaFoldDB" id="A0A7Z7MVB9"/>
<feature type="domain" description="Amine oxidase" evidence="1">
    <location>
        <begin position="382"/>
        <end position="580"/>
    </location>
</feature>
<dbReference type="SUPFAM" id="SSF51905">
    <property type="entry name" value="FAD/NAD(P)-binding domain"/>
    <property type="match status" value="1"/>
</dbReference>
<reference evidence="2" key="1">
    <citation type="submission" date="2017-03" db="EMBL/GenBank/DDBJ databases">
        <authorList>
            <consortium name="AG Boll"/>
        </authorList>
    </citation>
    <scope>NUCLEOTIDE SEQUENCE [LARGE SCALE GENOMIC DNA]</scope>
    <source>
        <strain evidence="2">Chol</strain>
    </source>
</reference>
<dbReference type="NCBIfam" id="TIGR01409">
    <property type="entry name" value="TAT_signal_seq"/>
    <property type="match status" value="1"/>
</dbReference>
<evidence type="ECO:0000313" key="2">
    <source>
        <dbReference type="EMBL" id="SMB24899.1"/>
    </source>
</evidence>
<evidence type="ECO:0000259" key="1">
    <source>
        <dbReference type="Pfam" id="PF01593"/>
    </source>
</evidence>
<dbReference type="RefSeq" id="WP_154716385.1">
    <property type="nucleotide sequence ID" value="NZ_LT837803.1"/>
</dbReference>
<organism evidence="2 3">
    <name type="scientific">Sterolibacterium denitrificans</name>
    <dbReference type="NCBI Taxonomy" id="157592"/>
    <lineage>
        <taxon>Bacteria</taxon>
        <taxon>Pseudomonadati</taxon>
        <taxon>Pseudomonadota</taxon>
        <taxon>Betaproteobacteria</taxon>
        <taxon>Nitrosomonadales</taxon>
        <taxon>Sterolibacteriaceae</taxon>
        <taxon>Sterolibacterium</taxon>
    </lineage>
</organism>
<proteinExistence type="predicted"/>
<dbReference type="InterPro" id="IPR036188">
    <property type="entry name" value="FAD/NAD-bd_sf"/>
</dbReference>
<sequence length="626" mass="69752">MNERKEKLDRRGFIKGAAVVAGAAVGSAALAIPLSRQPVLDAEYPEVPENKVELAPNGKSVLIIGGGLSGLQAGVELSARGFKVTILERSGTPGGKLKSWRDRHFGPTDDPAKNDPAFPGYIREHGIHAVWGFYNNLREFLGRHGWRLAEMPNEASIYNFLDKDGTESHLRNCNWPKPYDKIQLLLNAREVKHLPESERNDFVRLAVRLMSFDYADPQQRAYMDSMTFLEYGRKLKVSEPLIHKICDSLLEMAYFDNVDQVSALTLANIFQLVAGATDDMKVNLYVNPVGESFLQPMVDYIRARGGEIHYHTEVTGFEKKGERIDRVLAAEIPAGSGKGRVRRCSICGNLIFDGMEVGHECPFCGAHVDMLRDVTEAERSTRVWKADYYISALDIPGAKRLVEANLATLGDMPYFRNILGLHAKSVYVTNLWFDGKGQWERKIRDADGRPAICFFATGFQHLGITVNRSLRVPFPDGKLMSWSAEYPDRDVTVIETQIAKTDLVAGKPTAEIADLCYQELKSVIPDLPPPRSAYVNRWTTYTGYRVGDEGRRPPVQSPIDNLLFIGDLAFVPHPAVFMEKTNVTAKWATNLILDKAGIKEGRIKILVSGTPSVVTDLMKAATQVQV</sequence>
<dbReference type="Gene3D" id="3.50.50.60">
    <property type="entry name" value="FAD/NAD(P)-binding domain"/>
    <property type="match status" value="1"/>
</dbReference>
<feature type="domain" description="Amine oxidase" evidence="1">
    <location>
        <begin position="68"/>
        <end position="323"/>
    </location>
</feature>
<dbReference type="PROSITE" id="PS51318">
    <property type="entry name" value="TAT"/>
    <property type="match status" value="1"/>
</dbReference>
<dbReference type="InterPro" id="IPR006311">
    <property type="entry name" value="TAT_signal"/>
</dbReference>
<dbReference type="InterPro" id="IPR019546">
    <property type="entry name" value="TAT_signal_bac_arc"/>
</dbReference>
<dbReference type="GO" id="GO:0016491">
    <property type="term" value="F:oxidoreductase activity"/>
    <property type="evidence" value="ECO:0007669"/>
    <property type="project" value="InterPro"/>
</dbReference>
<protein>
    <recommendedName>
        <fullName evidence="1">Amine oxidase domain-containing protein</fullName>
    </recommendedName>
</protein>
<evidence type="ECO:0000313" key="3">
    <source>
        <dbReference type="Proteomes" id="UP000242886"/>
    </source>
</evidence>
<dbReference type="EMBL" id="LT837803">
    <property type="protein sequence ID" value="SMB24899.1"/>
    <property type="molecule type" value="Genomic_DNA"/>
</dbReference>
<accession>A0A7Z7MVB9</accession>